<gene>
    <name evidence="1" type="ORF">FBU59_002692</name>
</gene>
<feature type="non-terminal residue" evidence="1">
    <location>
        <position position="1"/>
    </location>
</feature>
<sequence length="721" mass="78432">AKTGEDPAVSPTNPQRRFNGAQNGKSASDLLAAHNYLSVGSKAQRGWDDYLQRDDQRTMRTFSDSFVSNSSNDLPGLGGGGGGSGNHDNPTLLKRLFRNIMASWGGSTGTTAERMLFPFLIIYFSIKELAVLIVSFAAKLLFRIIIGTLYSGTREAILLPLSLWRLIAPGEYHDSARTMTGILTGLAMVALSIIASQYTQPLLSSLPSIPSVLSPGRFFGGARSPTPNKRPVTMPPLPESGAGNVGGQSSAVVDRLAHVEQTLKHLYSLMDTLKSHREEEQQDVFDSLEKLERERQQLLSEQQDEKKRISDLEESYGSLKRDMQSQISKGGAGSISAKDMQSIKRQLEKLARDIGSAQAEAVRQSKSVDRQFKDYNTKLDRVSASTQSLVDQAKKTLEEKIANLQGGRRVVSGGRGGVSLGDVRELVDAAIREQEKELRELLKPEWLETDGDVAYDNVARMIEGALNRFANDRIGKTDFALFSAGSRIIPGLTSQTYEATPHGLFQKALRAIGMTSSQPPTAIIDPNTHVGECWPMRGPSGQVAVHLGQVVDLTEFGLEHVAKSVAIDWRSAPRNIEIWGYVLGQPSSAESPVDSANDDYSVEFADNSDDSADDGAAAVEADSGPDADAPHYMGAAEFNGMQVPPLADSSSDHGIGELRLLATYDYEPSDDRPMQIIPVDGPVRVRTLVLKVNSNWGHPDHTCIYRFRVHGHRAPPAQPAA</sequence>
<evidence type="ECO:0000313" key="2">
    <source>
        <dbReference type="Proteomes" id="UP001150603"/>
    </source>
</evidence>
<comment type="caution">
    <text evidence="1">The sequence shown here is derived from an EMBL/GenBank/DDBJ whole genome shotgun (WGS) entry which is preliminary data.</text>
</comment>
<evidence type="ECO:0000313" key="1">
    <source>
        <dbReference type="EMBL" id="KAJ1944119.1"/>
    </source>
</evidence>
<accession>A0ACC1JAP8</accession>
<dbReference type="EMBL" id="JANBPW010001535">
    <property type="protein sequence ID" value="KAJ1944119.1"/>
    <property type="molecule type" value="Genomic_DNA"/>
</dbReference>
<keyword evidence="2" id="KW-1185">Reference proteome</keyword>
<dbReference type="Proteomes" id="UP001150603">
    <property type="component" value="Unassembled WGS sequence"/>
</dbReference>
<reference evidence="1" key="1">
    <citation type="submission" date="2022-07" db="EMBL/GenBank/DDBJ databases">
        <title>Phylogenomic reconstructions and comparative analyses of Kickxellomycotina fungi.</title>
        <authorList>
            <person name="Reynolds N.K."/>
            <person name="Stajich J.E."/>
            <person name="Barry K."/>
            <person name="Grigoriev I.V."/>
            <person name="Crous P."/>
            <person name="Smith M.E."/>
        </authorList>
    </citation>
    <scope>NUCLEOTIDE SEQUENCE</scope>
    <source>
        <strain evidence="1">NRRL 5244</strain>
    </source>
</reference>
<name>A0ACC1JAP8_9FUNG</name>
<protein>
    <submittedName>
        <fullName evidence="1">Uncharacterized protein</fullName>
    </submittedName>
</protein>
<organism evidence="1 2">
    <name type="scientific">Linderina macrospora</name>
    <dbReference type="NCBI Taxonomy" id="4868"/>
    <lineage>
        <taxon>Eukaryota</taxon>
        <taxon>Fungi</taxon>
        <taxon>Fungi incertae sedis</taxon>
        <taxon>Zoopagomycota</taxon>
        <taxon>Kickxellomycotina</taxon>
        <taxon>Kickxellomycetes</taxon>
        <taxon>Kickxellales</taxon>
        <taxon>Kickxellaceae</taxon>
        <taxon>Linderina</taxon>
    </lineage>
</organism>
<proteinExistence type="predicted"/>